<name>A0A540X733_9BACT</name>
<dbReference type="Pfam" id="PF24297">
    <property type="entry name" value="DUF7481"/>
    <property type="match status" value="1"/>
</dbReference>
<keyword evidence="3" id="KW-1185">Reference proteome</keyword>
<reference evidence="2 3" key="1">
    <citation type="submission" date="2019-06" db="EMBL/GenBank/DDBJ databases">
        <authorList>
            <person name="Livingstone P."/>
            <person name="Whitworth D."/>
        </authorList>
    </citation>
    <scope>NUCLEOTIDE SEQUENCE [LARGE SCALE GENOMIC DNA]</scope>
    <source>
        <strain evidence="2 3">AM401</strain>
    </source>
</reference>
<dbReference type="OrthoDB" id="9389402at2"/>
<dbReference type="PROSITE" id="PS51257">
    <property type="entry name" value="PROKAR_LIPOPROTEIN"/>
    <property type="match status" value="1"/>
</dbReference>
<dbReference type="Proteomes" id="UP000315369">
    <property type="component" value="Unassembled WGS sequence"/>
</dbReference>
<evidence type="ECO:0000313" key="3">
    <source>
        <dbReference type="Proteomes" id="UP000315369"/>
    </source>
</evidence>
<proteinExistence type="predicted"/>
<feature type="domain" description="DUF7481" evidence="1">
    <location>
        <begin position="35"/>
        <end position="289"/>
    </location>
</feature>
<evidence type="ECO:0000259" key="1">
    <source>
        <dbReference type="Pfam" id="PF24297"/>
    </source>
</evidence>
<protein>
    <recommendedName>
        <fullName evidence="1">DUF7481 domain-containing protein</fullName>
    </recommendedName>
</protein>
<gene>
    <name evidence="2" type="ORF">FJV41_04740</name>
</gene>
<organism evidence="2 3">
    <name type="scientific">Myxococcus llanfairpwllgwyngyllgogerychwyrndrobwllllantysiliogogogochensis</name>
    <dbReference type="NCBI Taxonomy" id="2590453"/>
    <lineage>
        <taxon>Bacteria</taxon>
        <taxon>Pseudomonadati</taxon>
        <taxon>Myxococcota</taxon>
        <taxon>Myxococcia</taxon>
        <taxon>Myxococcales</taxon>
        <taxon>Cystobacterineae</taxon>
        <taxon>Myxococcaceae</taxon>
        <taxon>Myxococcus</taxon>
    </lineage>
</organism>
<evidence type="ECO:0000313" key="2">
    <source>
        <dbReference type="EMBL" id="TQF17106.1"/>
    </source>
</evidence>
<dbReference type="AlphaFoldDB" id="A0A540X733"/>
<dbReference type="InterPro" id="IPR055904">
    <property type="entry name" value="DUF7481"/>
</dbReference>
<dbReference type="EMBL" id="VIFM01000012">
    <property type="protein sequence ID" value="TQF17106.1"/>
    <property type="molecule type" value="Genomic_DNA"/>
</dbReference>
<sequence length="480" mass="52095">MGRIYTGLVLAALWGAGCGDTTEPVATEPIERHVDGSRLKARVLSTSDGLRWFKQLYDSQFQTPCTWQKAAPDGAYYCVASDTGNITDAEDSRLQGYTDANCSIPLAHFSSPPGPNTLISKTDGTCGGLQRFHSVGEVWGESYFQRDYNGDCIREVMFASELYRVGPEVAASDYLVRGVLQEKQSGRGIKAYTIKGEDGSESFQSLQDTTRDTECTVRLARDGTLRCLPSGESTGASASASVDPACTEPAFATTSYLFCTAPRFAVYANPEETCPSGLHVVAVGEEVSQVYGSLGENNPGCQPRPPQPRYVRYYRAGAELPARNWVEAKEVDLKTHGRLTVRGVELGGAVKVPTQIVDTQLETRCTFRSDPAGTLRCYPSQHLINLEPGYFADAACTTPVSHVYPESCTVGAYAVYIDESQGFPGKNRAFHLGPKHEGPVYGRNLAGQCLTWRFTPSEPLYVVGAELDVTSLVQGTDSME</sequence>
<accession>A0A540X733</accession>
<comment type="caution">
    <text evidence="2">The sequence shown here is derived from an EMBL/GenBank/DDBJ whole genome shotgun (WGS) entry which is preliminary data.</text>
</comment>
<dbReference type="RefSeq" id="WP_141641201.1">
    <property type="nucleotide sequence ID" value="NZ_VIFM01000012.1"/>
</dbReference>